<evidence type="ECO:0000313" key="2">
    <source>
        <dbReference type="EMBL" id="KAJ7330944.1"/>
    </source>
</evidence>
<gene>
    <name evidence="2" type="ORF">DFH08DRAFT_815028</name>
</gene>
<keyword evidence="3" id="KW-1185">Reference proteome</keyword>
<dbReference type="EMBL" id="JARIHO010000036">
    <property type="protein sequence ID" value="KAJ7330944.1"/>
    <property type="molecule type" value="Genomic_DNA"/>
</dbReference>
<name>A0AAD7EK47_9AGAR</name>
<dbReference type="AlphaFoldDB" id="A0AAD7EK47"/>
<reference evidence="2" key="1">
    <citation type="submission" date="2023-03" db="EMBL/GenBank/DDBJ databases">
        <title>Massive genome expansion in bonnet fungi (Mycena s.s.) driven by repeated elements and novel gene families across ecological guilds.</title>
        <authorList>
            <consortium name="Lawrence Berkeley National Laboratory"/>
            <person name="Harder C.B."/>
            <person name="Miyauchi S."/>
            <person name="Viragh M."/>
            <person name="Kuo A."/>
            <person name="Thoen E."/>
            <person name="Andreopoulos B."/>
            <person name="Lu D."/>
            <person name="Skrede I."/>
            <person name="Drula E."/>
            <person name="Henrissat B."/>
            <person name="Morin E."/>
            <person name="Kohler A."/>
            <person name="Barry K."/>
            <person name="LaButti K."/>
            <person name="Morin E."/>
            <person name="Salamov A."/>
            <person name="Lipzen A."/>
            <person name="Mereny Z."/>
            <person name="Hegedus B."/>
            <person name="Baldrian P."/>
            <person name="Stursova M."/>
            <person name="Weitz H."/>
            <person name="Taylor A."/>
            <person name="Grigoriev I.V."/>
            <person name="Nagy L.G."/>
            <person name="Martin F."/>
            <person name="Kauserud H."/>
        </authorList>
    </citation>
    <scope>NUCLEOTIDE SEQUENCE</scope>
    <source>
        <strain evidence="2">CBHHK002</strain>
    </source>
</reference>
<protein>
    <submittedName>
        <fullName evidence="2">Uncharacterized protein</fullName>
    </submittedName>
</protein>
<comment type="caution">
    <text evidence="2">The sequence shown here is derived from an EMBL/GenBank/DDBJ whole genome shotgun (WGS) entry which is preliminary data.</text>
</comment>
<proteinExistence type="predicted"/>
<organism evidence="2 3">
    <name type="scientific">Mycena albidolilacea</name>
    <dbReference type="NCBI Taxonomy" id="1033008"/>
    <lineage>
        <taxon>Eukaryota</taxon>
        <taxon>Fungi</taxon>
        <taxon>Dikarya</taxon>
        <taxon>Basidiomycota</taxon>
        <taxon>Agaricomycotina</taxon>
        <taxon>Agaricomycetes</taxon>
        <taxon>Agaricomycetidae</taxon>
        <taxon>Agaricales</taxon>
        <taxon>Marasmiineae</taxon>
        <taxon>Mycenaceae</taxon>
        <taxon>Mycena</taxon>
    </lineage>
</organism>
<feature type="compositionally biased region" description="Low complexity" evidence="1">
    <location>
        <begin position="292"/>
        <end position="324"/>
    </location>
</feature>
<dbReference type="Proteomes" id="UP001218218">
    <property type="component" value="Unassembled WGS sequence"/>
</dbReference>
<sequence>MSGSPRSLRNMRNTGQGTAFHELVVPGQNIGAIDGPLALHTFVSSSNCFLPAPPVTLAGSAPQSPEESEDLEPARLFYVHVTLEWTENTKSGRNSTRPKKMHEAKLVSTPVDVLSLSRIAFVPIALSAHAYNDLYIAGVASGPAMHIFWTGSPGGKGGAAVVRFDADWNIIVQKLRKASKKLDTISVVFNLDMMEGFKQRSKRIHSPDPYESELSYGTRVPNTANYTPVQIAVAGAIDEIKAAHSCKEHGTCFIDANLDHLEMNRFCLSMWGQAVIAGKCIAGDPPPKELLSSWTGSTSSQSMSKPRGRSGPYPSQSSAGSSSAAADTTNLILTTMVPVMAMMARNMASNVSTSVAVAPPPVPRSPVQASSPPPAIEDDLDVFMDAFRRAKNIPTALIDVAKGHLHGACFTPDILSEPSVTVE</sequence>
<accession>A0AAD7EK47</accession>
<evidence type="ECO:0000313" key="3">
    <source>
        <dbReference type="Proteomes" id="UP001218218"/>
    </source>
</evidence>
<evidence type="ECO:0000256" key="1">
    <source>
        <dbReference type="SAM" id="MobiDB-lite"/>
    </source>
</evidence>
<feature type="region of interest" description="Disordered" evidence="1">
    <location>
        <begin position="291"/>
        <end position="324"/>
    </location>
</feature>